<evidence type="ECO:0000313" key="7">
    <source>
        <dbReference type="Proteomes" id="UP000017837"/>
    </source>
</evidence>
<evidence type="ECO:0000259" key="4">
    <source>
        <dbReference type="Pfam" id="PF00149"/>
    </source>
</evidence>
<dbReference type="STRING" id="1121022.GCA_000376105_03879"/>
<feature type="signal peptide" evidence="3">
    <location>
        <begin position="1"/>
        <end position="23"/>
    </location>
</feature>
<name>V4PJ70_9CAUL</name>
<organism evidence="6 7">
    <name type="scientific">Asticcacaulis benevestitus DSM 16100 = ATCC BAA-896</name>
    <dbReference type="NCBI Taxonomy" id="1121022"/>
    <lineage>
        <taxon>Bacteria</taxon>
        <taxon>Pseudomonadati</taxon>
        <taxon>Pseudomonadota</taxon>
        <taxon>Alphaproteobacteria</taxon>
        <taxon>Caulobacterales</taxon>
        <taxon>Caulobacteraceae</taxon>
        <taxon>Asticcacaulis</taxon>
    </lineage>
</organism>
<dbReference type="SUPFAM" id="SSF49363">
    <property type="entry name" value="Purple acid phosphatase, N-terminal domain"/>
    <property type="match status" value="1"/>
</dbReference>
<dbReference type="PATRIC" id="fig|1121022.4.peg.3873"/>
<dbReference type="InterPro" id="IPR004843">
    <property type="entry name" value="Calcineurin-like_PHP"/>
</dbReference>
<dbReference type="SUPFAM" id="SSF56300">
    <property type="entry name" value="Metallo-dependent phosphatases"/>
    <property type="match status" value="1"/>
</dbReference>
<comment type="caution">
    <text evidence="6">The sequence shown here is derived from an EMBL/GenBank/DDBJ whole genome shotgun (WGS) entry which is preliminary data.</text>
</comment>
<dbReference type="InterPro" id="IPR008963">
    <property type="entry name" value="Purple_acid_Pase-like_N"/>
</dbReference>
<feature type="region of interest" description="Disordered" evidence="2">
    <location>
        <begin position="27"/>
        <end position="46"/>
    </location>
</feature>
<dbReference type="Gene3D" id="3.60.21.10">
    <property type="match status" value="1"/>
</dbReference>
<feature type="domain" description="Purple acid phosphatase N-terminal" evidence="5">
    <location>
        <begin position="53"/>
        <end position="154"/>
    </location>
</feature>
<dbReference type="Pfam" id="PF16656">
    <property type="entry name" value="Pur_ac_phosph_N"/>
    <property type="match status" value="1"/>
</dbReference>
<accession>V4PJ70</accession>
<dbReference type="PANTHER" id="PTHR45867">
    <property type="entry name" value="PURPLE ACID PHOSPHATASE"/>
    <property type="match status" value="1"/>
</dbReference>
<gene>
    <name evidence="6" type="ORF">ABENE_18930</name>
</gene>
<keyword evidence="7" id="KW-1185">Reference proteome</keyword>
<sequence length="471" mass="51949">MSKVFAASGLSLAVLMLAGSAQAEPRVTSTTPAPVQAAVTPPRAPLTPATAAPERIILNLTNDPQHEMAVTWRTSADRPAGRVQYAVSEPGPNFVKNTREVMAKSDVLTLDVEEQAGFKARYNSLVLTGLEPSTRYIYRVGDGTNWSEWFQFSTAGKPGERFSFVYMGDAQNDILSHWSRVLRESQREDGKAAFMLHAGDLINRHNADLEWGEWFAAGGFIHAQTPSLMTPGNHEYGRPIDATGARLSPQWRAQYTLPENGPEGREKLKETAFYVDYQGVRVISVDAPLLHGDPAERAAQVKWLEDLLAHNPNRWTIITLHFPLYSSEPERDNPDVREALKPLIDKYRVDLLLQGHDHGYARGAAPTPTGEARSDDNATVYVVSVAGPKMYAVSDLAWADRKASQTQLFQVIGVEGDDLIYKAYTANGVLYDAFSLHKNAQGLKTRTDKKPGTPELWLPGKKVSKNGDLAQ</sequence>
<reference evidence="6 7" key="1">
    <citation type="journal article" date="2014" name="Nature">
        <title>Sequential evolution of bacterial morphology by co-option of a developmental regulator.</title>
        <authorList>
            <person name="Jiang C."/>
            <person name="Brown P.J."/>
            <person name="Ducret A."/>
            <person name="Brun Y.V."/>
        </authorList>
    </citation>
    <scope>NUCLEOTIDE SEQUENCE [LARGE SCALE GENOMIC DNA]</scope>
    <source>
        <strain evidence="6 7">DSM 16100</strain>
    </source>
</reference>
<evidence type="ECO:0000313" key="6">
    <source>
        <dbReference type="EMBL" id="ESQ85470.1"/>
    </source>
</evidence>
<proteinExistence type="predicted"/>
<evidence type="ECO:0000256" key="2">
    <source>
        <dbReference type="SAM" id="MobiDB-lite"/>
    </source>
</evidence>
<keyword evidence="1 3" id="KW-0732">Signal</keyword>
<feature type="chain" id="PRO_5004723827" description="Calcineurin-like phosphoesterase domain-containing protein" evidence="3">
    <location>
        <begin position="24"/>
        <end position="471"/>
    </location>
</feature>
<dbReference type="InterPro" id="IPR029052">
    <property type="entry name" value="Metallo-depent_PP-like"/>
</dbReference>
<feature type="domain" description="Calcineurin-like phosphoesterase" evidence="4">
    <location>
        <begin position="170"/>
        <end position="360"/>
    </location>
</feature>
<evidence type="ECO:0000256" key="3">
    <source>
        <dbReference type="SAM" id="SignalP"/>
    </source>
</evidence>
<dbReference type="EMBL" id="AWGB01000059">
    <property type="protein sequence ID" value="ESQ85470.1"/>
    <property type="molecule type" value="Genomic_DNA"/>
</dbReference>
<dbReference type="PANTHER" id="PTHR45867:SF3">
    <property type="entry name" value="ACID PHOSPHATASE TYPE 7"/>
    <property type="match status" value="1"/>
</dbReference>
<dbReference type="OrthoDB" id="9809781at2"/>
<dbReference type="Pfam" id="PF00149">
    <property type="entry name" value="Metallophos"/>
    <property type="match status" value="1"/>
</dbReference>
<protein>
    <recommendedName>
        <fullName evidence="8">Calcineurin-like phosphoesterase domain-containing protein</fullName>
    </recommendedName>
</protein>
<dbReference type="Gene3D" id="2.60.40.380">
    <property type="entry name" value="Purple acid phosphatase-like, N-terminal"/>
    <property type="match status" value="1"/>
</dbReference>
<dbReference type="GO" id="GO:0046872">
    <property type="term" value="F:metal ion binding"/>
    <property type="evidence" value="ECO:0007669"/>
    <property type="project" value="InterPro"/>
</dbReference>
<feature type="region of interest" description="Disordered" evidence="2">
    <location>
        <begin position="444"/>
        <end position="471"/>
    </location>
</feature>
<evidence type="ECO:0000259" key="5">
    <source>
        <dbReference type="Pfam" id="PF16656"/>
    </source>
</evidence>
<dbReference type="eggNOG" id="COG1409">
    <property type="taxonomic scope" value="Bacteria"/>
</dbReference>
<evidence type="ECO:0000256" key="1">
    <source>
        <dbReference type="ARBA" id="ARBA00022729"/>
    </source>
</evidence>
<dbReference type="RefSeq" id="WP_023447420.1">
    <property type="nucleotide sequence ID" value="NZ_AQWM01000036.1"/>
</dbReference>
<dbReference type="Proteomes" id="UP000017837">
    <property type="component" value="Unassembled WGS sequence"/>
</dbReference>
<dbReference type="InterPro" id="IPR015914">
    <property type="entry name" value="PAPs_N"/>
</dbReference>
<dbReference type="GO" id="GO:0003993">
    <property type="term" value="F:acid phosphatase activity"/>
    <property type="evidence" value="ECO:0007669"/>
    <property type="project" value="InterPro"/>
</dbReference>
<evidence type="ECO:0008006" key="8">
    <source>
        <dbReference type="Google" id="ProtNLM"/>
    </source>
</evidence>
<dbReference type="AlphaFoldDB" id="V4PJ70"/>